<sequence>MRRLNSIADNTKATADNTKEARKKIGPGDIIFKNLPSALALRGAYQEARISPQAVPRVAAPAAGGILSVPSATQGPLSAPVSAPTSGAPVFNLVFNEVGQHSARDLERMVRNAVRDAMAST</sequence>
<name>A0A9Q5ZUM8_KLEPN</name>
<protein>
    <recommendedName>
        <fullName evidence="4">Phage tail tape measure protein</fullName>
    </recommendedName>
</protein>
<feature type="non-terminal residue" evidence="2">
    <location>
        <position position="121"/>
    </location>
</feature>
<feature type="non-terminal residue" evidence="2">
    <location>
        <position position="1"/>
    </location>
</feature>
<evidence type="ECO:0008006" key="4">
    <source>
        <dbReference type="Google" id="ProtNLM"/>
    </source>
</evidence>
<comment type="caution">
    <text evidence="2">The sequence shown here is derived from an EMBL/GenBank/DDBJ whole genome shotgun (WGS) entry which is preliminary data.</text>
</comment>
<dbReference type="Proteomes" id="UP000234439">
    <property type="component" value="Unassembled WGS sequence"/>
</dbReference>
<feature type="region of interest" description="Disordered" evidence="1">
    <location>
        <begin position="1"/>
        <end position="21"/>
    </location>
</feature>
<evidence type="ECO:0000256" key="1">
    <source>
        <dbReference type="SAM" id="MobiDB-lite"/>
    </source>
</evidence>
<reference evidence="2 3" key="1">
    <citation type="journal article" date="2017" name="J. Infect. Dis.">
        <title>An Analysis of the Epidemic of Klebsiella pneumoniae Carbapenemase-Producing K. pneumoniae: Convergence of Two Evolutionary Mechanisms Creates the Perfect Storm.</title>
        <authorList>
            <person name="Rojas L.J."/>
            <person name="Weinstock G.M."/>
            <person name="De La Cadena E."/>
            <person name="Diaz L."/>
            <person name="Rios R."/>
            <person name="Hanson B.M."/>
            <person name="Brown J.S."/>
            <person name="Vats P."/>
            <person name="Phillips D.S."/>
            <person name="Nguyen H."/>
            <person name="Hujer K.M."/>
            <person name="Correa A."/>
            <person name="Adams M.D."/>
            <person name="Perez F."/>
            <person name="Sodergren E."/>
            <person name="Narechania A."/>
            <person name="Planet P.J."/>
            <person name="Villegas M.V."/>
            <person name="Bonomo R.A."/>
            <person name="Arias C.A."/>
        </authorList>
    </citation>
    <scope>NUCLEOTIDE SEQUENCE [LARGE SCALE GENOMIC DNA]</scope>
    <source>
        <strain evidence="2 3">COL-Kpn30</strain>
    </source>
</reference>
<dbReference type="EMBL" id="NCMJ01000202">
    <property type="protein sequence ID" value="PLE24360.1"/>
    <property type="molecule type" value="Genomic_DNA"/>
</dbReference>
<dbReference type="AlphaFoldDB" id="A0A9Q5ZUM8"/>
<organism evidence="2 3">
    <name type="scientific">Klebsiella pneumoniae</name>
    <dbReference type="NCBI Taxonomy" id="573"/>
    <lineage>
        <taxon>Bacteria</taxon>
        <taxon>Pseudomonadati</taxon>
        <taxon>Pseudomonadota</taxon>
        <taxon>Gammaproteobacteria</taxon>
        <taxon>Enterobacterales</taxon>
        <taxon>Enterobacteriaceae</taxon>
        <taxon>Klebsiella/Raoultella group</taxon>
        <taxon>Klebsiella</taxon>
        <taxon>Klebsiella pneumoniae complex</taxon>
    </lineage>
</organism>
<accession>A0A9Q5ZUM8</accession>
<feature type="compositionally biased region" description="Polar residues" evidence="1">
    <location>
        <begin position="7"/>
        <end position="16"/>
    </location>
</feature>
<proteinExistence type="predicted"/>
<evidence type="ECO:0000313" key="2">
    <source>
        <dbReference type="EMBL" id="PLE24360.1"/>
    </source>
</evidence>
<evidence type="ECO:0000313" key="3">
    <source>
        <dbReference type="Proteomes" id="UP000234439"/>
    </source>
</evidence>
<gene>
    <name evidence="2" type="ORF">B6I68_28315</name>
</gene>